<keyword evidence="2" id="KW-1185">Reference proteome</keyword>
<gene>
    <name evidence="1" type="ORF">RRG08_001821</name>
</gene>
<evidence type="ECO:0000313" key="1">
    <source>
        <dbReference type="EMBL" id="KAK3735031.1"/>
    </source>
</evidence>
<dbReference type="EMBL" id="JAWDGP010006830">
    <property type="protein sequence ID" value="KAK3735031.1"/>
    <property type="molecule type" value="Genomic_DNA"/>
</dbReference>
<reference evidence="1" key="1">
    <citation type="journal article" date="2023" name="G3 (Bethesda)">
        <title>A reference genome for the long-term kleptoplast-retaining sea slug Elysia crispata morphotype clarki.</title>
        <authorList>
            <person name="Eastman K.E."/>
            <person name="Pendleton A.L."/>
            <person name="Shaikh M.A."/>
            <person name="Suttiyut T."/>
            <person name="Ogas R."/>
            <person name="Tomko P."/>
            <person name="Gavelis G."/>
            <person name="Widhalm J.R."/>
            <person name="Wisecaver J.H."/>
        </authorList>
    </citation>
    <scope>NUCLEOTIDE SEQUENCE</scope>
    <source>
        <strain evidence="1">ECLA1</strain>
    </source>
</reference>
<name>A0AAE0Y778_9GAST</name>
<protein>
    <submittedName>
        <fullName evidence="1">Uncharacterized protein</fullName>
    </submittedName>
</protein>
<proteinExistence type="predicted"/>
<comment type="caution">
    <text evidence="1">The sequence shown here is derived from an EMBL/GenBank/DDBJ whole genome shotgun (WGS) entry which is preliminary data.</text>
</comment>
<organism evidence="1 2">
    <name type="scientific">Elysia crispata</name>
    <name type="common">lettuce slug</name>
    <dbReference type="NCBI Taxonomy" id="231223"/>
    <lineage>
        <taxon>Eukaryota</taxon>
        <taxon>Metazoa</taxon>
        <taxon>Spiralia</taxon>
        <taxon>Lophotrochozoa</taxon>
        <taxon>Mollusca</taxon>
        <taxon>Gastropoda</taxon>
        <taxon>Heterobranchia</taxon>
        <taxon>Euthyneura</taxon>
        <taxon>Panpulmonata</taxon>
        <taxon>Sacoglossa</taxon>
        <taxon>Placobranchoidea</taxon>
        <taxon>Plakobranchidae</taxon>
        <taxon>Elysia</taxon>
    </lineage>
</organism>
<dbReference type="Proteomes" id="UP001283361">
    <property type="component" value="Unassembled WGS sequence"/>
</dbReference>
<accession>A0AAE0Y778</accession>
<sequence>MSKPSHTRVSIIVIIIPAPSRQYMAVCSSPLFRFQFHRVAWHLSNTSTASDQSRLADLLRISPVKVRCSTGDKTWKHSGTSTSRSAVFKCDFQNWSREKCYQSQETQEESLKYATESQWQKIFT</sequence>
<dbReference type="AlphaFoldDB" id="A0AAE0Y778"/>
<evidence type="ECO:0000313" key="2">
    <source>
        <dbReference type="Proteomes" id="UP001283361"/>
    </source>
</evidence>